<reference evidence="9 10" key="1">
    <citation type="submission" date="2021-01" db="EMBL/GenBank/DDBJ databases">
        <title>Actinoplanes sp. nov. LDG1-06 isolated from lichen.</title>
        <authorList>
            <person name="Saeng-In P."/>
            <person name="Phongsopitanun W."/>
            <person name="Kanchanasin P."/>
            <person name="Yuki M."/>
            <person name="Kudo T."/>
            <person name="Ohkuma M."/>
            <person name="Tanasupawat S."/>
        </authorList>
    </citation>
    <scope>NUCLEOTIDE SEQUENCE [LARGE SCALE GENOMIC DNA]</scope>
    <source>
        <strain evidence="9 10">LDG1-06</strain>
    </source>
</reference>
<evidence type="ECO:0000256" key="5">
    <source>
        <dbReference type="ARBA" id="ARBA00022989"/>
    </source>
</evidence>
<comment type="caution">
    <text evidence="9">The sequence shown here is derived from an EMBL/GenBank/DDBJ whole genome shotgun (WGS) entry which is preliminary data.</text>
</comment>
<accession>A0ABS2A300</accession>
<keyword evidence="2" id="KW-0813">Transport</keyword>
<keyword evidence="6" id="KW-0811">Translocation</keyword>
<evidence type="ECO:0000256" key="2">
    <source>
        <dbReference type="ARBA" id="ARBA00022448"/>
    </source>
</evidence>
<keyword evidence="7" id="KW-0472">Membrane</keyword>
<feature type="compositionally biased region" description="Basic and acidic residues" evidence="8">
    <location>
        <begin position="83"/>
        <end position="101"/>
    </location>
</feature>
<dbReference type="EMBL" id="JAENHP010000001">
    <property type="protein sequence ID" value="MBM2614206.1"/>
    <property type="molecule type" value="Genomic_DNA"/>
</dbReference>
<evidence type="ECO:0000313" key="9">
    <source>
        <dbReference type="EMBL" id="MBM2614206.1"/>
    </source>
</evidence>
<evidence type="ECO:0000256" key="6">
    <source>
        <dbReference type="ARBA" id="ARBA00023010"/>
    </source>
</evidence>
<keyword evidence="4" id="KW-0653">Protein transport</keyword>
<feature type="compositionally biased region" description="Pro residues" evidence="8">
    <location>
        <begin position="52"/>
        <end position="80"/>
    </location>
</feature>
<evidence type="ECO:0000256" key="3">
    <source>
        <dbReference type="ARBA" id="ARBA00022692"/>
    </source>
</evidence>
<keyword evidence="5" id="KW-1133">Transmembrane helix</keyword>
<evidence type="ECO:0000256" key="7">
    <source>
        <dbReference type="ARBA" id="ARBA00023136"/>
    </source>
</evidence>
<name>A0ABS2A300_9ACTN</name>
<evidence type="ECO:0000256" key="8">
    <source>
        <dbReference type="SAM" id="MobiDB-lite"/>
    </source>
</evidence>
<proteinExistence type="predicted"/>
<dbReference type="RefSeq" id="WP_203374116.1">
    <property type="nucleotide sequence ID" value="NZ_JAENHP010000001.1"/>
</dbReference>
<evidence type="ECO:0000313" key="10">
    <source>
        <dbReference type="Proteomes" id="UP000632138"/>
    </source>
</evidence>
<evidence type="ECO:0000256" key="4">
    <source>
        <dbReference type="ARBA" id="ARBA00022927"/>
    </source>
</evidence>
<keyword evidence="10" id="KW-1185">Reference proteome</keyword>
<evidence type="ECO:0000256" key="1">
    <source>
        <dbReference type="ARBA" id="ARBA00004167"/>
    </source>
</evidence>
<feature type="region of interest" description="Disordered" evidence="8">
    <location>
        <begin position="33"/>
        <end position="101"/>
    </location>
</feature>
<feature type="compositionally biased region" description="Basic and acidic residues" evidence="8">
    <location>
        <begin position="36"/>
        <end position="45"/>
    </location>
</feature>
<gene>
    <name evidence="9" type="ORF">JIG36_01380</name>
</gene>
<sequence length="101" mass="11072">MRDWMIPALLILILVVFGSKRLPGMAQSLGQSLRILRKESTHDPEPETTEPVTPPPLPPPAATPHAPAPPQAEWGPPRPALPAERRTIAEPDVIRRDAQGR</sequence>
<dbReference type="Gene3D" id="1.20.5.3310">
    <property type="match status" value="1"/>
</dbReference>
<dbReference type="Proteomes" id="UP000632138">
    <property type="component" value="Unassembled WGS sequence"/>
</dbReference>
<dbReference type="Pfam" id="PF02416">
    <property type="entry name" value="TatA_B_E"/>
    <property type="match status" value="1"/>
</dbReference>
<dbReference type="InterPro" id="IPR003369">
    <property type="entry name" value="TatA/B/E"/>
</dbReference>
<comment type="subcellular location">
    <subcellularLocation>
        <location evidence="1">Membrane</location>
        <topology evidence="1">Single-pass membrane protein</topology>
    </subcellularLocation>
</comment>
<protein>
    <submittedName>
        <fullName evidence="9">Twin-arginine translocase TatA/TatE family subunit</fullName>
    </submittedName>
</protein>
<organism evidence="9 10">
    <name type="scientific">Paractinoplanes ovalisporus</name>
    <dbReference type="NCBI Taxonomy" id="2810368"/>
    <lineage>
        <taxon>Bacteria</taxon>
        <taxon>Bacillati</taxon>
        <taxon>Actinomycetota</taxon>
        <taxon>Actinomycetes</taxon>
        <taxon>Micromonosporales</taxon>
        <taxon>Micromonosporaceae</taxon>
        <taxon>Paractinoplanes</taxon>
    </lineage>
</organism>
<keyword evidence="3" id="KW-0812">Transmembrane</keyword>